<dbReference type="Proteomes" id="UP000248975">
    <property type="component" value="Unassembled WGS sequence"/>
</dbReference>
<dbReference type="AlphaFoldDB" id="A0A2W5SFS8"/>
<reference evidence="1 2" key="1">
    <citation type="submission" date="2017-08" db="EMBL/GenBank/DDBJ databases">
        <title>Infants hospitalized years apart are colonized by the same room-sourced microbial strains.</title>
        <authorList>
            <person name="Brooks B."/>
            <person name="Olm M.R."/>
            <person name="Firek B.A."/>
            <person name="Baker R."/>
            <person name="Thomas B.C."/>
            <person name="Morowitz M.J."/>
            <person name="Banfield J.F."/>
        </authorList>
    </citation>
    <scope>NUCLEOTIDE SEQUENCE [LARGE SCALE GENOMIC DNA]</scope>
    <source>
        <strain evidence="1">S2_003_000_R2_11</strain>
    </source>
</reference>
<proteinExistence type="predicted"/>
<comment type="caution">
    <text evidence="1">The sequence shown here is derived from an EMBL/GenBank/DDBJ whole genome shotgun (WGS) entry which is preliminary data.</text>
</comment>
<organism evidence="1 2">
    <name type="scientific">Cereibacter sphaeroides</name>
    <name type="common">Rhodobacter sphaeroides</name>
    <dbReference type="NCBI Taxonomy" id="1063"/>
    <lineage>
        <taxon>Bacteria</taxon>
        <taxon>Pseudomonadati</taxon>
        <taxon>Pseudomonadota</taxon>
        <taxon>Alphaproteobacteria</taxon>
        <taxon>Rhodobacterales</taxon>
        <taxon>Paracoccaceae</taxon>
        <taxon>Cereibacter</taxon>
    </lineage>
</organism>
<evidence type="ECO:0000313" key="2">
    <source>
        <dbReference type="Proteomes" id="UP000248975"/>
    </source>
</evidence>
<gene>
    <name evidence="1" type="ORF">DI533_03210</name>
</gene>
<name>A0A2W5SFS8_CERSP</name>
<protein>
    <submittedName>
        <fullName evidence="1">Uncharacterized protein</fullName>
    </submittedName>
</protein>
<accession>A0A2W5SFS8</accession>
<dbReference type="EMBL" id="QFQS01000001">
    <property type="protein sequence ID" value="PZQ99682.1"/>
    <property type="molecule type" value="Genomic_DNA"/>
</dbReference>
<sequence length="103" mass="11525">MKPGAHHLLIEQKTREPKMGQSAFHAPHGGSVFLGFRKGRSGATEIVYDDGVARRMVWRVTQALTDERRLSDALSRAVSQTRVLPALYAELKKRAIMVEAVIR</sequence>
<evidence type="ECO:0000313" key="1">
    <source>
        <dbReference type="EMBL" id="PZQ99682.1"/>
    </source>
</evidence>